<dbReference type="InterPro" id="IPR051676">
    <property type="entry name" value="UPF0053_domain"/>
</dbReference>
<dbReference type="PROSITE" id="PS51371">
    <property type="entry name" value="CBS"/>
    <property type="match status" value="2"/>
</dbReference>
<dbReference type="Pfam" id="PF03471">
    <property type="entry name" value="CorC_HlyC"/>
    <property type="match status" value="1"/>
</dbReference>
<keyword evidence="14" id="KW-1185">Reference proteome</keyword>
<keyword evidence="4" id="KW-0677">Repeat</keyword>
<feature type="transmembrane region" description="Helical" evidence="10">
    <location>
        <begin position="105"/>
        <end position="130"/>
    </location>
</feature>
<dbReference type="PANTHER" id="PTHR43099">
    <property type="entry name" value="UPF0053 PROTEIN YRKA"/>
    <property type="match status" value="1"/>
</dbReference>
<dbReference type="AlphaFoldDB" id="A0A7S7SJ09"/>
<dbReference type="KEGG" id="pfer:IRI77_22000"/>
<evidence type="ECO:0000256" key="7">
    <source>
        <dbReference type="ARBA" id="ARBA00023136"/>
    </source>
</evidence>
<evidence type="ECO:0000313" key="13">
    <source>
        <dbReference type="EMBL" id="QOY85495.1"/>
    </source>
</evidence>
<dbReference type="Proteomes" id="UP000593892">
    <property type="component" value="Chromosome"/>
</dbReference>
<evidence type="ECO:0000259" key="12">
    <source>
        <dbReference type="PROSITE" id="PS51846"/>
    </source>
</evidence>
<dbReference type="SUPFAM" id="SSF54631">
    <property type="entry name" value="CBS-domain pair"/>
    <property type="match status" value="1"/>
</dbReference>
<evidence type="ECO:0000256" key="8">
    <source>
        <dbReference type="PROSITE-ProRule" id="PRU00703"/>
    </source>
</evidence>
<dbReference type="InterPro" id="IPR005170">
    <property type="entry name" value="Transptr-assoc_dom"/>
</dbReference>
<keyword evidence="5 9" id="KW-1133">Transmembrane helix</keyword>
<feature type="transmembrane region" description="Helical" evidence="10">
    <location>
        <begin position="142"/>
        <end position="164"/>
    </location>
</feature>
<dbReference type="PANTHER" id="PTHR43099:SF5">
    <property type="entry name" value="HLYC_CORC FAMILY TRANSPORTER"/>
    <property type="match status" value="1"/>
</dbReference>
<keyword evidence="3 9" id="KW-0812">Transmembrane</keyword>
<reference evidence="13 14" key="1">
    <citation type="submission" date="2020-10" db="EMBL/GenBank/DDBJ databases">
        <title>Complete genome sequence of Paludibaculum fermentans P105T, a facultatively anaerobic acidobacterium capable of dissimilatory Fe(III) reduction.</title>
        <authorList>
            <person name="Dedysh S.N."/>
            <person name="Beletsky A.V."/>
            <person name="Kulichevskaya I.S."/>
            <person name="Mardanov A.V."/>
            <person name="Ravin N.V."/>
        </authorList>
    </citation>
    <scope>NUCLEOTIDE SEQUENCE [LARGE SCALE GENOMIC DNA]</scope>
    <source>
        <strain evidence="13 14">P105</strain>
    </source>
</reference>
<dbReference type="Pfam" id="PF01595">
    <property type="entry name" value="CNNM"/>
    <property type="match status" value="1"/>
</dbReference>
<gene>
    <name evidence="13" type="ORF">IRI77_22000</name>
</gene>
<dbReference type="PROSITE" id="PS51846">
    <property type="entry name" value="CNNM"/>
    <property type="match status" value="1"/>
</dbReference>
<dbReference type="SUPFAM" id="SSF56176">
    <property type="entry name" value="FAD-binding/transporter-associated domain-like"/>
    <property type="match status" value="1"/>
</dbReference>
<dbReference type="FunFam" id="3.10.580.10:FF:000002">
    <property type="entry name" value="Magnesium/cobalt efflux protein CorC"/>
    <property type="match status" value="1"/>
</dbReference>
<evidence type="ECO:0000313" key="14">
    <source>
        <dbReference type="Proteomes" id="UP000593892"/>
    </source>
</evidence>
<dbReference type="EMBL" id="CP063849">
    <property type="protein sequence ID" value="QOY85495.1"/>
    <property type="molecule type" value="Genomic_DNA"/>
</dbReference>
<dbReference type="InterPro" id="IPR036318">
    <property type="entry name" value="FAD-bd_PCMH-like_sf"/>
</dbReference>
<evidence type="ECO:0000256" key="3">
    <source>
        <dbReference type="ARBA" id="ARBA00022692"/>
    </source>
</evidence>
<dbReference type="SMART" id="SM00116">
    <property type="entry name" value="CBS"/>
    <property type="match status" value="2"/>
</dbReference>
<evidence type="ECO:0000256" key="6">
    <source>
        <dbReference type="ARBA" id="ARBA00023122"/>
    </source>
</evidence>
<dbReference type="InterPro" id="IPR046342">
    <property type="entry name" value="CBS_dom_sf"/>
</dbReference>
<evidence type="ECO:0000256" key="4">
    <source>
        <dbReference type="ARBA" id="ARBA00022737"/>
    </source>
</evidence>
<dbReference type="RefSeq" id="WP_194447165.1">
    <property type="nucleotide sequence ID" value="NZ_CP063849.1"/>
</dbReference>
<feature type="domain" description="CBS" evidence="11">
    <location>
        <begin position="226"/>
        <end position="285"/>
    </location>
</feature>
<dbReference type="Pfam" id="PF00571">
    <property type="entry name" value="CBS"/>
    <property type="match status" value="2"/>
</dbReference>
<protein>
    <submittedName>
        <fullName evidence="13">HlyC/CorC family transporter</fullName>
    </submittedName>
</protein>
<evidence type="ECO:0000259" key="11">
    <source>
        <dbReference type="PROSITE" id="PS51371"/>
    </source>
</evidence>
<evidence type="ECO:0000256" key="2">
    <source>
        <dbReference type="ARBA" id="ARBA00022475"/>
    </source>
</evidence>
<evidence type="ECO:0000256" key="9">
    <source>
        <dbReference type="PROSITE-ProRule" id="PRU01193"/>
    </source>
</evidence>
<dbReference type="InterPro" id="IPR000644">
    <property type="entry name" value="CBS_dom"/>
</dbReference>
<dbReference type="CDD" id="cd04590">
    <property type="entry name" value="CBS_pair_CorC_HlyC_assoc"/>
    <property type="match status" value="1"/>
</dbReference>
<feature type="transmembrane region" description="Helical" evidence="10">
    <location>
        <begin position="64"/>
        <end position="85"/>
    </location>
</feature>
<feature type="transmembrane region" description="Helical" evidence="10">
    <location>
        <begin position="12"/>
        <end position="33"/>
    </location>
</feature>
<keyword evidence="2" id="KW-1003">Cell membrane</keyword>
<evidence type="ECO:0000256" key="5">
    <source>
        <dbReference type="ARBA" id="ARBA00022989"/>
    </source>
</evidence>
<dbReference type="Gene3D" id="3.10.580.10">
    <property type="entry name" value="CBS-domain"/>
    <property type="match status" value="1"/>
</dbReference>
<organism evidence="13 14">
    <name type="scientific">Paludibaculum fermentans</name>
    <dbReference type="NCBI Taxonomy" id="1473598"/>
    <lineage>
        <taxon>Bacteria</taxon>
        <taxon>Pseudomonadati</taxon>
        <taxon>Acidobacteriota</taxon>
        <taxon>Terriglobia</taxon>
        <taxon>Bryobacterales</taxon>
        <taxon>Bryobacteraceae</taxon>
        <taxon>Paludibaculum</taxon>
    </lineage>
</organism>
<dbReference type="GO" id="GO:0050660">
    <property type="term" value="F:flavin adenine dinucleotide binding"/>
    <property type="evidence" value="ECO:0007669"/>
    <property type="project" value="InterPro"/>
</dbReference>
<comment type="subcellular location">
    <subcellularLocation>
        <location evidence="1">Cell membrane</location>
        <topology evidence="1">Multi-pass membrane protein</topology>
    </subcellularLocation>
</comment>
<dbReference type="SMART" id="SM01091">
    <property type="entry name" value="CorC_HlyC"/>
    <property type="match status" value="1"/>
</dbReference>
<dbReference type="InterPro" id="IPR016169">
    <property type="entry name" value="FAD-bd_PCMH_sub2"/>
</dbReference>
<evidence type="ECO:0000256" key="1">
    <source>
        <dbReference type="ARBA" id="ARBA00004651"/>
    </source>
</evidence>
<proteinExistence type="predicted"/>
<dbReference type="Gene3D" id="3.30.465.10">
    <property type="match status" value="1"/>
</dbReference>
<feature type="domain" description="CBS" evidence="11">
    <location>
        <begin position="300"/>
        <end position="357"/>
    </location>
</feature>
<evidence type="ECO:0000256" key="10">
    <source>
        <dbReference type="SAM" id="Phobius"/>
    </source>
</evidence>
<dbReference type="GO" id="GO:0005886">
    <property type="term" value="C:plasma membrane"/>
    <property type="evidence" value="ECO:0007669"/>
    <property type="project" value="UniProtKB-SubCell"/>
</dbReference>
<accession>A0A7S7SJ09</accession>
<keyword evidence="7 9" id="KW-0472">Membrane</keyword>
<dbReference type="InterPro" id="IPR002550">
    <property type="entry name" value="CNNM"/>
</dbReference>
<keyword evidence="6 8" id="KW-0129">CBS domain</keyword>
<sequence length="452" mass="50133">MEEQSASYGYRLLLMFIIIGVNGFFAAAETALVSVRPSRLRQMADQGVVGAHAAMSLLANPERLLSVSQVGLTLASLALGWLGEATLDGMLLTMFAAVRTPATEAVIRIVSLVCAFAIMTFTHVVFGEVVPKNVAIDKSDRLAIIVAPVLLVFYKLVEPFVWVIERASGIFSRLIGVHGHQHGAHSPEELKFVVAASHSAGQLTEFEREAISRIIDLQEFSVRQVMVPRNQMVTVEMDADIDEVLQLMSGSRYSRLPVCQKSLENPIGFVHVKDVLDFWAQRRQSNSRRRAVEPFKLSRIVRKAPIVPESRALHLVLDDLREKHAHVALVVDEFGTVSGLVSIEDVFEQIFGEIEDEFDLQTATPVPEDTEDFEIDGATSLRDLETQYGVLLPPGDSYETVAGYLLFRLGRIPSAGDFVEYDGRRFTVARMDFNRVARIQIDRLGTEKPPAA</sequence>
<dbReference type="InterPro" id="IPR044751">
    <property type="entry name" value="Ion_transp-like_CBS"/>
</dbReference>
<feature type="domain" description="CNNM transmembrane" evidence="12">
    <location>
        <begin position="4"/>
        <end position="207"/>
    </location>
</feature>
<name>A0A7S7SJ09_PALFE</name>